<reference evidence="7 8" key="1">
    <citation type="submission" date="2019-04" db="EMBL/GenBank/DDBJ databases">
        <title>Rhodococcus oryzae sp. nov., a novel actinomycete isolated from rhizosphere soil of rice (Oryza sativa L.).</title>
        <authorList>
            <person name="Li C."/>
        </authorList>
    </citation>
    <scope>NUCLEOTIDE SEQUENCE [LARGE SCALE GENOMIC DNA]</scope>
    <source>
        <strain evidence="7 8">NEAU-CX67</strain>
    </source>
</reference>
<dbReference type="RefSeq" id="WP_136906232.1">
    <property type="nucleotide sequence ID" value="NZ_SUMD01000001.1"/>
</dbReference>
<name>A0ABY2RQ43_9NOCA</name>
<accession>A0ABY2RQ43</accession>
<dbReference type="Proteomes" id="UP000305109">
    <property type="component" value="Unassembled WGS sequence"/>
</dbReference>
<organism evidence="7 8">
    <name type="scientific">Rhodococcus oryzae</name>
    <dbReference type="NCBI Taxonomy" id="2571143"/>
    <lineage>
        <taxon>Bacteria</taxon>
        <taxon>Bacillati</taxon>
        <taxon>Actinomycetota</taxon>
        <taxon>Actinomycetes</taxon>
        <taxon>Mycobacteriales</taxon>
        <taxon>Nocardiaceae</taxon>
        <taxon>Rhodococcus</taxon>
    </lineage>
</organism>
<dbReference type="PANTHER" id="PTHR43605:SF10">
    <property type="entry name" value="ACYL-COA SYNTHETASE MEDIUM CHAIN FAMILY MEMBER 3"/>
    <property type="match status" value="1"/>
</dbReference>
<evidence type="ECO:0000256" key="3">
    <source>
        <dbReference type="ARBA" id="ARBA00022741"/>
    </source>
</evidence>
<proteinExistence type="inferred from homology"/>
<dbReference type="SUPFAM" id="SSF56801">
    <property type="entry name" value="Acetyl-CoA synthetase-like"/>
    <property type="match status" value="1"/>
</dbReference>
<evidence type="ECO:0000256" key="2">
    <source>
        <dbReference type="ARBA" id="ARBA00022598"/>
    </source>
</evidence>
<evidence type="ECO:0000313" key="8">
    <source>
        <dbReference type="Proteomes" id="UP000305109"/>
    </source>
</evidence>
<evidence type="ECO:0000259" key="6">
    <source>
        <dbReference type="Pfam" id="PF13193"/>
    </source>
</evidence>
<keyword evidence="4" id="KW-0067">ATP-binding</keyword>
<dbReference type="InterPro" id="IPR000873">
    <property type="entry name" value="AMP-dep_synth/lig_dom"/>
</dbReference>
<protein>
    <submittedName>
        <fullName evidence="7">AMP-dependent synthetase</fullName>
    </submittedName>
</protein>
<sequence length="542" mass="58031">MGTDATSRVRELLEQYDTPQACAADLLCDRHPDTDVAFTVIEGDLTSRDLSYGELRAESTKFAAALAELGVEPGDCVATLMGKSAELVIALLGIWRRGAVHVPLFTAFASPAIAFRLASSGAKFVVSDQNQLAKLTPGEDIPADATWRVIVAAGEPESADQLRFADLLAAHTAEDPAGAAVAVGGNGPMVQLFTSGTTGTPKGVPVPVRALASFHAYQEFGLDVRSDDVFWNAADPGWAYGLYYALLGPLAAGTRSLLLHSGFSAPLTWQIIEKFGVTNFAAAPTVYRSLRADTTPVPEGLSLRRASSAGEPLTPDVVAWSQSALGAEVRDHYGQTEHGMFIVNAWADGLREDVRPGSMGRPLPGWSCAVLLDDADEVAPAGTAGRVAIDAKASPLMWFTGYVDAPEKTAQRFSADGRWYITGDAGRTDEDGHFFFSSRDDDVIIMAGYRIGPFDVESVLVMHEHVIEAAVVGMPDELRGEVLEAFVVLRDGVDGTGELEAELQTLVKKKFAAHAYPRTVHFVPSLPKTPSGKVQRYLLRQK</sequence>
<feature type="domain" description="AMP-dependent synthetase/ligase" evidence="5">
    <location>
        <begin position="30"/>
        <end position="390"/>
    </location>
</feature>
<dbReference type="Gene3D" id="3.30.300.30">
    <property type="match status" value="1"/>
</dbReference>
<keyword evidence="3" id="KW-0547">Nucleotide-binding</keyword>
<dbReference type="Gene3D" id="3.40.50.12780">
    <property type="entry name" value="N-terminal domain of ligase-like"/>
    <property type="match status" value="1"/>
</dbReference>
<feature type="domain" description="AMP-binding enzyme C-terminal" evidence="6">
    <location>
        <begin position="456"/>
        <end position="533"/>
    </location>
</feature>
<comment type="caution">
    <text evidence="7">The sequence shown here is derived from an EMBL/GenBank/DDBJ whole genome shotgun (WGS) entry which is preliminary data.</text>
</comment>
<gene>
    <name evidence="7" type="ORF">FCG67_00515</name>
</gene>
<evidence type="ECO:0000256" key="1">
    <source>
        <dbReference type="ARBA" id="ARBA00006432"/>
    </source>
</evidence>
<dbReference type="InterPro" id="IPR051087">
    <property type="entry name" value="Mitochondrial_ACSM"/>
</dbReference>
<evidence type="ECO:0000256" key="4">
    <source>
        <dbReference type="ARBA" id="ARBA00022840"/>
    </source>
</evidence>
<dbReference type="PANTHER" id="PTHR43605">
    <property type="entry name" value="ACYL-COENZYME A SYNTHETASE"/>
    <property type="match status" value="1"/>
</dbReference>
<keyword evidence="8" id="KW-1185">Reference proteome</keyword>
<dbReference type="Pfam" id="PF00501">
    <property type="entry name" value="AMP-binding"/>
    <property type="match status" value="1"/>
</dbReference>
<comment type="similarity">
    <text evidence="1">Belongs to the ATP-dependent AMP-binding enzyme family.</text>
</comment>
<dbReference type="EMBL" id="SUMD01000001">
    <property type="protein sequence ID" value="TJZ81178.1"/>
    <property type="molecule type" value="Genomic_DNA"/>
</dbReference>
<evidence type="ECO:0000313" key="7">
    <source>
        <dbReference type="EMBL" id="TJZ81178.1"/>
    </source>
</evidence>
<keyword evidence="2" id="KW-0436">Ligase</keyword>
<dbReference type="InterPro" id="IPR042099">
    <property type="entry name" value="ANL_N_sf"/>
</dbReference>
<evidence type="ECO:0000259" key="5">
    <source>
        <dbReference type="Pfam" id="PF00501"/>
    </source>
</evidence>
<dbReference type="InterPro" id="IPR025110">
    <property type="entry name" value="AMP-bd_C"/>
</dbReference>
<dbReference type="InterPro" id="IPR045851">
    <property type="entry name" value="AMP-bd_C_sf"/>
</dbReference>
<dbReference type="Pfam" id="PF13193">
    <property type="entry name" value="AMP-binding_C"/>
    <property type="match status" value="1"/>
</dbReference>